<evidence type="ECO:0000256" key="5">
    <source>
        <dbReference type="ARBA" id="ARBA00023242"/>
    </source>
</evidence>
<name>A0A8J5LVS1_ZINOF</name>
<accession>A0A8J5LVS1</accession>
<dbReference type="Proteomes" id="UP000734854">
    <property type="component" value="Unassembled WGS sequence"/>
</dbReference>
<feature type="domain" description="AP2/ERF" evidence="6">
    <location>
        <begin position="124"/>
        <end position="181"/>
    </location>
</feature>
<keyword evidence="2" id="KW-0805">Transcription regulation</keyword>
<keyword evidence="3" id="KW-0238">DNA-binding</keyword>
<evidence type="ECO:0000259" key="6">
    <source>
        <dbReference type="PROSITE" id="PS51032"/>
    </source>
</evidence>
<keyword evidence="8" id="KW-1185">Reference proteome</keyword>
<comment type="caution">
    <text evidence="7">The sequence shown here is derived from an EMBL/GenBank/DDBJ whole genome shotgun (WGS) entry which is preliminary data.</text>
</comment>
<evidence type="ECO:0000256" key="4">
    <source>
        <dbReference type="ARBA" id="ARBA00023163"/>
    </source>
</evidence>
<evidence type="ECO:0000313" key="7">
    <source>
        <dbReference type="EMBL" id="KAG6524791.1"/>
    </source>
</evidence>
<evidence type="ECO:0000256" key="3">
    <source>
        <dbReference type="ARBA" id="ARBA00023125"/>
    </source>
</evidence>
<evidence type="ECO:0000256" key="1">
    <source>
        <dbReference type="ARBA" id="ARBA00004123"/>
    </source>
</evidence>
<dbReference type="PROSITE" id="PS51032">
    <property type="entry name" value="AP2_ERF"/>
    <property type="match status" value="1"/>
</dbReference>
<dbReference type="GO" id="GO:0005634">
    <property type="term" value="C:nucleus"/>
    <property type="evidence" value="ECO:0007669"/>
    <property type="project" value="UniProtKB-SubCell"/>
</dbReference>
<keyword evidence="5" id="KW-0539">Nucleus</keyword>
<dbReference type="Pfam" id="PF00847">
    <property type="entry name" value="AP2"/>
    <property type="match status" value="1"/>
</dbReference>
<dbReference type="InterPro" id="IPR001471">
    <property type="entry name" value="AP2/ERF_dom"/>
</dbReference>
<dbReference type="AlphaFoldDB" id="A0A8J5LVS1"/>
<dbReference type="OrthoDB" id="552345at2759"/>
<dbReference type="EMBL" id="JACMSC010000004">
    <property type="protein sequence ID" value="KAG6524791.1"/>
    <property type="molecule type" value="Genomic_DNA"/>
</dbReference>
<gene>
    <name evidence="7" type="ORF">ZIOFF_014731</name>
</gene>
<organism evidence="7 8">
    <name type="scientific">Zingiber officinale</name>
    <name type="common">Ginger</name>
    <name type="synonym">Amomum zingiber</name>
    <dbReference type="NCBI Taxonomy" id="94328"/>
    <lineage>
        <taxon>Eukaryota</taxon>
        <taxon>Viridiplantae</taxon>
        <taxon>Streptophyta</taxon>
        <taxon>Embryophyta</taxon>
        <taxon>Tracheophyta</taxon>
        <taxon>Spermatophyta</taxon>
        <taxon>Magnoliopsida</taxon>
        <taxon>Liliopsida</taxon>
        <taxon>Zingiberales</taxon>
        <taxon>Zingiberaceae</taxon>
        <taxon>Zingiber</taxon>
    </lineage>
</organism>
<evidence type="ECO:0000256" key="2">
    <source>
        <dbReference type="ARBA" id="ARBA00023015"/>
    </source>
</evidence>
<keyword evidence="4" id="KW-0804">Transcription</keyword>
<sequence>MAPLLEPWLSCPVKRVPDGWARSQPPRWPSLIRIQLDLMIGRLALSVKHPRLLLPLLILSSFSPLRRHNLVSLGDLRRSLYSTSPRLLSFHCNPNLYLIAARIRLMAPRSKDGDVGGDQGREVRFRGVRKRPWGRYAAEIRDPVKKSRVWLGTFDAAEEAARAYDAAAIQLRGPKAKTNFPRLPVSLAAVDPYSAGSSAPSPRAAAAARPAPDLELGRAYARLAPARPLSFLEAVVMPERAAGRSSGSYFGAAPPTDLPGIKDATLSRNYPASLTPAKKLPFDVDLNMPPAAEVA</sequence>
<dbReference type="PANTHER" id="PTHR31677">
    <property type="entry name" value="AP2 DOMAIN CLASS TRANSCRIPTION FACTOR"/>
    <property type="match status" value="1"/>
</dbReference>
<dbReference type="SMART" id="SM00380">
    <property type="entry name" value="AP2"/>
    <property type="match status" value="1"/>
</dbReference>
<dbReference type="GO" id="GO:0003700">
    <property type="term" value="F:DNA-binding transcription factor activity"/>
    <property type="evidence" value="ECO:0007669"/>
    <property type="project" value="InterPro"/>
</dbReference>
<dbReference type="PANTHER" id="PTHR31677:SF228">
    <property type="entry name" value="ETHYLENE-RESPONSIVE TRANSCRIPTION FACTOR 10-RELATED"/>
    <property type="match status" value="1"/>
</dbReference>
<dbReference type="CDD" id="cd00018">
    <property type="entry name" value="AP2"/>
    <property type="match status" value="1"/>
</dbReference>
<protein>
    <recommendedName>
        <fullName evidence="6">AP2/ERF domain-containing protein</fullName>
    </recommendedName>
</protein>
<proteinExistence type="predicted"/>
<comment type="subcellular location">
    <subcellularLocation>
        <location evidence="1">Nucleus</location>
    </subcellularLocation>
</comment>
<dbReference type="FunFam" id="3.30.730.10:FF:000001">
    <property type="entry name" value="Ethylene-responsive transcription factor 2"/>
    <property type="match status" value="1"/>
</dbReference>
<dbReference type="GO" id="GO:0003677">
    <property type="term" value="F:DNA binding"/>
    <property type="evidence" value="ECO:0007669"/>
    <property type="project" value="UniProtKB-KW"/>
</dbReference>
<evidence type="ECO:0000313" key="8">
    <source>
        <dbReference type="Proteomes" id="UP000734854"/>
    </source>
</evidence>
<reference evidence="7 8" key="1">
    <citation type="submission" date="2020-08" db="EMBL/GenBank/DDBJ databases">
        <title>Plant Genome Project.</title>
        <authorList>
            <person name="Zhang R.-G."/>
        </authorList>
    </citation>
    <scope>NUCLEOTIDE SEQUENCE [LARGE SCALE GENOMIC DNA]</scope>
    <source>
        <tissue evidence="7">Rhizome</tissue>
    </source>
</reference>